<reference evidence="2 3" key="1">
    <citation type="journal article" date="2010" name="Science">
        <title>Genomic analysis of organismal complexity in the multicellular green alga Volvox carteri.</title>
        <authorList>
            <person name="Prochnik S.E."/>
            <person name="Umen J."/>
            <person name="Nedelcu A.M."/>
            <person name="Hallmann A."/>
            <person name="Miller S.M."/>
            <person name="Nishii I."/>
            <person name="Ferris P."/>
            <person name="Kuo A."/>
            <person name="Mitros T."/>
            <person name="Fritz-Laylin L.K."/>
            <person name="Hellsten U."/>
            <person name="Chapman J."/>
            <person name="Simakov O."/>
            <person name="Rensing S.A."/>
            <person name="Terry A."/>
            <person name="Pangilinan J."/>
            <person name="Kapitonov V."/>
            <person name="Jurka J."/>
            <person name="Salamov A."/>
            <person name="Shapiro H."/>
            <person name="Schmutz J."/>
            <person name="Grimwood J."/>
            <person name="Lindquist E."/>
            <person name="Lucas S."/>
            <person name="Grigoriev I.V."/>
            <person name="Schmitt R."/>
            <person name="Kirk D."/>
            <person name="Rokhsar D.S."/>
        </authorList>
    </citation>
    <scope>NUCLEOTIDE SEQUENCE [LARGE SCALE GENOMIC DNA]</scope>
    <source>
        <strain evidence="3">f. Nagariensis / Eve</strain>
    </source>
</reference>
<feature type="compositionally biased region" description="Basic residues" evidence="1">
    <location>
        <begin position="224"/>
        <end position="246"/>
    </location>
</feature>
<protein>
    <submittedName>
        <fullName evidence="2">Uncharacterized protein</fullName>
    </submittedName>
</protein>
<accession>D8U9Q3</accession>
<dbReference type="Proteomes" id="UP000001058">
    <property type="component" value="Unassembled WGS sequence"/>
</dbReference>
<dbReference type="RefSeq" id="XP_002955442.1">
    <property type="nucleotide sequence ID" value="XM_002955396.1"/>
</dbReference>
<feature type="region of interest" description="Disordered" evidence="1">
    <location>
        <begin position="193"/>
        <end position="260"/>
    </location>
</feature>
<sequence>MPKTIMVPEARAIVPAIISLLAFLSAVYGYPKYWWDPSQGVMPEGNFCHAHPERAYPELEVDGFWLESPHGAPRLDPDITFEFRNAAGDLVSSLCPGASYALKGSFPLPSLVLLSSSEGRFTSPATTPGCPNRVDWGGSISTRAAMLFNATYAVPCNPSADINFRVTSASRGYPGTWAQASVTLTVDSSCAAASCPKSDIPPSPEATPSPPPLTSIPPSNSKPPVKKKPPPPPKRKPPPLPRKWKPPMKLTPSPSPAPAA</sequence>
<organism evidence="3">
    <name type="scientific">Volvox carteri f. nagariensis</name>
    <dbReference type="NCBI Taxonomy" id="3068"/>
    <lineage>
        <taxon>Eukaryota</taxon>
        <taxon>Viridiplantae</taxon>
        <taxon>Chlorophyta</taxon>
        <taxon>core chlorophytes</taxon>
        <taxon>Chlorophyceae</taxon>
        <taxon>CS clade</taxon>
        <taxon>Chlamydomonadales</taxon>
        <taxon>Volvocaceae</taxon>
        <taxon>Volvox</taxon>
    </lineage>
</organism>
<feature type="compositionally biased region" description="Pro residues" evidence="1">
    <location>
        <begin position="199"/>
        <end position="215"/>
    </location>
</feature>
<name>D8U9Q3_VOLCA</name>
<dbReference type="AlphaFoldDB" id="D8U9Q3"/>
<keyword evidence="3" id="KW-1185">Reference proteome</keyword>
<evidence type="ECO:0000256" key="1">
    <source>
        <dbReference type="SAM" id="MobiDB-lite"/>
    </source>
</evidence>
<dbReference type="OrthoDB" id="542094at2759"/>
<dbReference type="GeneID" id="9616638"/>
<proteinExistence type="predicted"/>
<gene>
    <name evidence="2" type="ORF">VOLCADRAFT_121420</name>
</gene>
<dbReference type="EMBL" id="GL378372">
    <property type="protein sequence ID" value="EFJ43513.1"/>
    <property type="molecule type" value="Genomic_DNA"/>
</dbReference>
<dbReference type="InParanoid" id="D8U9Q3"/>
<evidence type="ECO:0000313" key="3">
    <source>
        <dbReference type="Proteomes" id="UP000001058"/>
    </source>
</evidence>
<evidence type="ECO:0000313" key="2">
    <source>
        <dbReference type="EMBL" id="EFJ43513.1"/>
    </source>
</evidence>
<dbReference type="KEGG" id="vcn:VOLCADRAFT_121420"/>